<dbReference type="AlphaFoldDB" id="A0A179EV96"/>
<reference evidence="1 4" key="2">
    <citation type="submission" date="2019-07" db="EMBL/GenBank/DDBJ databases">
        <title>Whole genome shotgun sequence of Enterococcus thailandicus NBRC 101867.</title>
        <authorList>
            <person name="Hosoyama A."/>
            <person name="Uohara A."/>
            <person name="Ohji S."/>
            <person name="Ichikawa N."/>
        </authorList>
    </citation>
    <scope>NUCLEOTIDE SEQUENCE [LARGE SCALE GENOMIC DNA]</scope>
    <source>
        <strain evidence="1 4">NBRC 101867</strain>
    </source>
</reference>
<dbReference type="RefSeq" id="WP_067481146.1">
    <property type="nucleotide sequence ID" value="NZ_BJUG01000012.1"/>
</dbReference>
<dbReference type="EMBL" id="LWMN01000001">
    <property type="protein sequence ID" value="OAQ57117.1"/>
    <property type="molecule type" value="Genomic_DNA"/>
</dbReference>
<dbReference type="EMBL" id="BJUG01000012">
    <property type="protein sequence ID" value="GEK37858.1"/>
    <property type="molecule type" value="Genomic_DNA"/>
</dbReference>
<sequence>MHQVYIDLIISVLLEQFESEQFFLDEYLLINKEEWDAWKKGEKNLPSEAMQKVKNLFTDYEWMLTQKILRQTIIFPEKRTIAVAEYKQIKTRIAQKWLHSGVAEVELIPLKNEQHPSRYLDLKVSIHYDEWGYDDILNFRLPADIQQQIEGEKVELLDWVNENLEETYVHEVNAEH</sequence>
<dbReference type="PATRIC" id="fig|417368.6.peg.1276"/>
<evidence type="ECO:0000313" key="2">
    <source>
        <dbReference type="EMBL" id="OAQ57117.1"/>
    </source>
</evidence>
<evidence type="ECO:0000313" key="3">
    <source>
        <dbReference type="Proteomes" id="UP000078516"/>
    </source>
</evidence>
<dbReference type="GeneID" id="77487570"/>
<comment type="caution">
    <text evidence="2">The sequence shown here is derived from an EMBL/GenBank/DDBJ whole genome shotgun (WGS) entry which is preliminary data.</text>
</comment>
<evidence type="ECO:0000313" key="1">
    <source>
        <dbReference type="EMBL" id="GEK37858.1"/>
    </source>
</evidence>
<dbReference type="Proteomes" id="UP000321361">
    <property type="component" value="Unassembled WGS sequence"/>
</dbReference>
<keyword evidence="3" id="KW-1185">Reference proteome</keyword>
<organism evidence="2 3">
    <name type="scientific">Enterococcus thailandicus</name>
    <dbReference type="NCBI Taxonomy" id="417368"/>
    <lineage>
        <taxon>Bacteria</taxon>
        <taxon>Bacillati</taxon>
        <taxon>Bacillota</taxon>
        <taxon>Bacilli</taxon>
        <taxon>Lactobacillales</taxon>
        <taxon>Enterococcaceae</taxon>
        <taxon>Enterococcus</taxon>
    </lineage>
</organism>
<protein>
    <submittedName>
        <fullName evidence="2">Uncharacterized protein</fullName>
    </submittedName>
</protein>
<accession>A0A179EV96</accession>
<proteinExistence type="predicted"/>
<gene>
    <name evidence="2" type="ORF">A6E74_01740</name>
    <name evidence="1" type="ORF">ETH01_21450</name>
</gene>
<dbReference type="OrthoDB" id="2187056at2"/>
<evidence type="ECO:0000313" key="4">
    <source>
        <dbReference type="Proteomes" id="UP000321361"/>
    </source>
</evidence>
<dbReference type="Proteomes" id="UP000078516">
    <property type="component" value="Unassembled WGS sequence"/>
</dbReference>
<name>A0A179EV96_ENTTH</name>
<reference evidence="2 3" key="1">
    <citation type="submission" date="2016-04" db="EMBL/GenBank/DDBJ databases">
        <title>Draft genome of an Enterococcus thailandicus strain isolated from bovine feces.</title>
        <authorList>
            <person name="Beukers A.G."/>
            <person name="Zaheer R."/>
            <person name="Goji N."/>
            <person name="Cook S.R."/>
            <person name="Amoako K."/>
            <person name="Chaves A.V."/>
            <person name="Ward M.P."/>
            <person name="Mcallister T.A."/>
        </authorList>
    </citation>
    <scope>NUCLEOTIDE SEQUENCE [LARGE SCALE GENOMIC DNA]</scope>
    <source>
        <strain evidence="2 3">F0711D 46</strain>
    </source>
</reference>
<dbReference type="KEGG" id="eth:CK496_07940"/>